<dbReference type="PANTHER" id="PTHR11040:SF140">
    <property type="entry name" value="ZRT (ZRT), IRT- (IRT-) LIKE PROTEIN TRANSPORTER"/>
    <property type="match status" value="1"/>
</dbReference>
<sequence>MLDYTNNDDVKHKAIIAVATFLVAFLSAVAPLKIINVDEHLFSAGNLMASGVLLSAGLVHQLPDSIENLRSCSLSKLFPLAPFITGLTFCLFLVLEEYIHMHFNDHPLVAASNNDKESTRSSTSTSTSTSTSSIKNNSNNHNHHDHNHNQEHHHSNNHRHDYQHHRHFREDDALLVRRHGELSEKNLSLSRSSSCCSYDMESSAPSVGCAAPLESFRSKTFGQEHHHHHNLDHVAEHVHGSLLASVILLFALSIHSIFDGLAIGVSSTTKEVISVTTAVLAHKGFAGYALGSSMVAAEMNDRHYFVLVTVFSSCSVIGIVLGTVFEWLLAATIEDPAGNGGSVVMGVIKAIVAGTFLYISIVEIGLKEILICRESKLLGNAIGQNQMQWSKLAAFLFGYLAMSSLAVLV</sequence>
<dbReference type="GO" id="GO:0005385">
    <property type="term" value="F:zinc ion transmembrane transporter activity"/>
    <property type="evidence" value="ECO:0007669"/>
    <property type="project" value="TreeGrafter"/>
</dbReference>
<evidence type="ECO:0000256" key="1">
    <source>
        <dbReference type="ARBA" id="ARBA00004141"/>
    </source>
</evidence>
<dbReference type="AlphaFoldDB" id="A0A7S4AUG0"/>
<dbReference type="PANTHER" id="PTHR11040">
    <property type="entry name" value="ZINC/IRON TRANSPORTER"/>
    <property type="match status" value="1"/>
</dbReference>
<feature type="transmembrane region" description="Helical" evidence="6">
    <location>
        <begin position="242"/>
        <end position="266"/>
    </location>
</feature>
<proteinExistence type="predicted"/>
<comment type="subcellular location">
    <subcellularLocation>
        <location evidence="1">Membrane</location>
        <topology evidence="1">Multi-pass membrane protein</topology>
    </subcellularLocation>
</comment>
<evidence type="ECO:0000256" key="3">
    <source>
        <dbReference type="ARBA" id="ARBA00022989"/>
    </source>
</evidence>
<evidence type="ECO:0000256" key="5">
    <source>
        <dbReference type="SAM" id="MobiDB-lite"/>
    </source>
</evidence>
<keyword evidence="2 6" id="KW-0812">Transmembrane</keyword>
<organism evidence="7">
    <name type="scientific">Pseudo-nitzschia australis</name>
    <dbReference type="NCBI Taxonomy" id="44445"/>
    <lineage>
        <taxon>Eukaryota</taxon>
        <taxon>Sar</taxon>
        <taxon>Stramenopiles</taxon>
        <taxon>Ochrophyta</taxon>
        <taxon>Bacillariophyta</taxon>
        <taxon>Bacillariophyceae</taxon>
        <taxon>Bacillariophycidae</taxon>
        <taxon>Bacillariales</taxon>
        <taxon>Bacillariaceae</taxon>
        <taxon>Pseudo-nitzschia</taxon>
    </lineage>
</organism>
<evidence type="ECO:0000313" key="7">
    <source>
        <dbReference type="EMBL" id="CAE0726675.1"/>
    </source>
</evidence>
<keyword evidence="3 6" id="KW-1133">Transmembrane helix</keyword>
<dbReference type="EMBL" id="HBIX01028838">
    <property type="protein sequence ID" value="CAE0726675.1"/>
    <property type="molecule type" value="Transcribed_RNA"/>
</dbReference>
<dbReference type="InterPro" id="IPR003689">
    <property type="entry name" value="ZIP"/>
</dbReference>
<dbReference type="GO" id="GO:0016020">
    <property type="term" value="C:membrane"/>
    <property type="evidence" value="ECO:0007669"/>
    <property type="project" value="UniProtKB-SubCell"/>
</dbReference>
<gene>
    <name evidence="7" type="ORF">PAUS00366_LOCUS19432</name>
</gene>
<evidence type="ECO:0000256" key="4">
    <source>
        <dbReference type="ARBA" id="ARBA00023136"/>
    </source>
</evidence>
<feature type="transmembrane region" description="Helical" evidence="6">
    <location>
        <begin position="392"/>
        <end position="408"/>
    </location>
</feature>
<feature type="transmembrane region" description="Helical" evidence="6">
    <location>
        <begin position="12"/>
        <end position="32"/>
    </location>
</feature>
<protein>
    <recommendedName>
        <fullName evidence="8">Zinc/iron permease</fullName>
    </recommendedName>
</protein>
<feature type="compositionally biased region" description="Basic and acidic residues" evidence="5">
    <location>
        <begin position="147"/>
        <end position="160"/>
    </location>
</feature>
<feature type="transmembrane region" description="Helical" evidence="6">
    <location>
        <begin position="272"/>
        <end position="291"/>
    </location>
</feature>
<keyword evidence="4 6" id="KW-0472">Membrane</keyword>
<evidence type="ECO:0008006" key="8">
    <source>
        <dbReference type="Google" id="ProtNLM"/>
    </source>
</evidence>
<evidence type="ECO:0000256" key="6">
    <source>
        <dbReference type="SAM" id="Phobius"/>
    </source>
</evidence>
<evidence type="ECO:0000256" key="2">
    <source>
        <dbReference type="ARBA" id="ARBA00022692"/>
    </source>
</evidence>
<feature type="transmembrane region" description="Helical" evidence="6">
    <location>
        <begin position="77"/>
        <end position="95"/>
    </location>
</feature>
<accession>A0A7S4AUG0</accession>
<reference evidence="7" key="1">
    <citation type="submission" date="2021-01" db="EMBL/GenBank/DDBJ databases">
        <authorList>
            <person name="Corre E."/>
            <person name="Pelletier E."/>
            <person name="Niang G."/>
            <person name="Scheremetjew M."/>
            <person name="Finn R."/>
            <person name="Kale V."/>
            <person name="Holt S."/>
            <person name="Cochrane G."/>
            <person name="Meng A."/>
            <person name="Brown T."/>
            <person name="Cohen L."/>
        </authorList>
    </citation>
    <scope>NUCLEOTIDE SEQUENCE</scope>
    <source>
        <strain evidence="7">10249 10 AB</strain>
    </source>
</reference>
<name>A0A7S4AUG0_9STRA</name>
<feature type="transmembrane region" description="Helical" evidence="6">
    <location>
        <begin position="303"/>
        <end position="330"/>
    </location>
</feature>
<feature type="compositionally biased region" description="Low complexity" evidence="5">
    <location>
        <begin position="120"/>
        <end position="140"/>
    </location>
</feature>
<feature type="region of interest" description="Disordered" evidence="5">
    <location>
        <begin position="110"/>
        <end position="165"/>
    </location>
</feature>
<feature type="transmembrane region" description="Helical" evidence="6">
    <location>
        <begin position="342"/>
        <end position="366"/>
    </location>
</feature>
<feature type="transmembrane region" description="Helical" evidence="6">
    <location>
        <begin position="44"/>
        <end position="62"/>
    </location>
</feature>
<dbReference type="Pfam" id="PF02535">
    <property type="entry name" value="Zip"/>
    <property type="match status" value="1"/>
</dbReference>